<dbReference type="Pfam" id="PF00620">
    <property type="entry name" value="RhoGAP"/>
    <property type="match status" value="1"/>
</dbReference>
<dbReference type="Gene3D" id="1.10.555.10">
    <property type="entry name" value="Rho GTPase activation protein"/>
    <property type="match status" value="1"/>
</dbReference>
<feature type="region of interest" description="Disordered" evidence="7">
    <location>
        <begin position="584"/>
        <end position="644"/>
    </location>
</feature>
<dbReference type="GO" id="GO:0005096">
    <property type="term" value="F:GTPase activator activity"/>
    <property type="evidence" value="ECO:0007669"/>
    <property type="project" value="EnsemblFungi"/>
</dbReference>
<feature type="domain" description="LIM zinc-binding" evidence="8">
    <location>
        <begin position="109"/>
        <end position="170"/>
    </location>
</feature>
<keyword evidence="2 6" id="KW-0479">Metal-binding</keyword>
<dbReference type="FunFam" id="1.10.555.10:FF:000033">
    <property type="entry name" value="Rho GTPase activator (Lrg11)"/>
    <property type="match status" value="1"/>
</dbReference>
<feature type="compositionally biased region" description="Polar residues" evidence="7">
    <location>
        <begin position="1110"/>
        <end position="1127"/>
    </location>
</feature>
<evidence type="ECO:0000256" key="2">
    <source>
        <dbReference type="ARBA" id="ARBA00022723"/>
    </source>
</evidence>
<dbReference type="SMART" id="SM00324">
    <property type="entry name" value="RhoGAP"/>
    <property type="match status" value="1"/>
</dbReference>
<feature type="compositionally biased region" description="Polar residues" evidence="7">
    <location>
        <begin position="1184"/>
        <end position="1196"/>
    </location>
</feature>
<dbReference type="CDD" id="cd09392">
    <property type="entry name" value="LIM2_Lrg1p_like"/>
    <property type="match status" value="1"/>
</dbReference>
<feature type="compositionally biased region" description="Polar residues" evidence="7">
    <location>
        <begin position="622"/>
        <end position="632"/>
    </location>
</feature>
<evidence type="ECO:0000256" key="6">
    <source>
        <dbReference type="PROSITE-ProRule" id="PRU00125"/>
    </source>
</evidence>
<dbReference type="SUPFAM" id="SSF57716">
    <property type="entry name" value="Glucocorticoid receptor-like (DNA-binding domain)"/>
    <property type="match status" value="3"/>
</dbReference>
<evidence type="ECO:0000256" key="3">
    <source>
        <dbReference type="ARBA" id="ARBA00022737"/>
    </source>
</evidence>
<comment type="subcellular location">
    <subcellularLocation>
        <location evidence="1">Nucleus</location>
    </subcellularLocation>
</comment>
<accession>A0A225AVD4</accession>
<dbReference type="PROSITE" id="PS00478">
    <property type="entry name" value="LIM_DOMAIN_1"/>
    <property type="match status" value="2"/>
</dbReference>
<reference evidence="10 11" key="1">
    <citation type="submission" date="2015-06" db="EMBL/GenBank/DDBJ databases">
        <title>Talaromyces atroroseus IBT 11181 draft genome.</title>
        <authorList>
            <person name="Rasmussen K.B."/>
            <person name="Rasmussen S."/>
            <person name="Petersen B."/>
            <person name="Sicheritz-Ponten T."/>
            <person name="Mortensen U.H."/>
            <person name="Thrane U."/>
        </authorList>
    </citation>
    <scope>NUCLEOTIDE SEQUENCE [LARGE SCALE GENOMIC DNA]</scope>
    <source>
        <strain evidence="10 11">IBT 11181</strain>
    </source>
</reference>
<evidence type="ECO:0000259" key="9">
    <source>
        <dbReference type="PROSITE" id="PS50238"/>
    </source>
</evidence>
<keyword evidence="6" id="KW-0440">LIM domain</keyword>
<keyword evidence="3" id="KW-0677">Repeat</keyword>
<dbReference type="InterPro" id="IPR000198">
    <property type="entry name" value="RhoGAP_dom"/>
</dbReference>
<evidence type="ECO:0000256" key="1">
    <source>
        <dbReference type="ARBA" id="ARBA00004123"/>
    </source>
</evidence>
<feature type="domain" description="Rho-GAP" evidence="9">
    <location>
        <begin position="854"/>
        <end position="1065"/>
    </location>
</feature>
<dbReference type="GeneID" id="31005759"/>
<dbReference type="Proteomes" id="UP000214365">
    <property type="component" value="Unassembled WGS sequence"/>
</dbReference>
<feature type="region of interest" description="Disordered" evidence="7">
    <location>
        <begin position="673"/>
        <end position="694"/>
    </location>
</feature>
<dbReference type="OrthoDB" id="20689at2759"/>
<name>A0A225AVD4_TALAT</name>
<dbReference type="STRING" id="1441469.A0A225AVD4"/>
<keyword evidence="5" id="KW-0539">Nucleus</keyword>
<gene>
    <name evidence="10" type="ORF">UA08_06003</name>
</gene>
<dbReference type="PANTHER" id="PTHR24215:SF10">
    <property type="entry name" value="RHO-GTPASE-ACTIVATING PROTEIN LRG1"/>
    <property type="match status" value="1"/>
</dbReference>
<dbReference type="FunFam" id="2.10.110.10:FF:000058">
    <property type="entry name" value="Rho GTPase activator Lrg11"/>
    <property type="match status" value="1"/>
</dbReference>
<dbReference type="Pfam" id="PF00412">
    <property type="entry name" value="LIM"/>
    <property type="match status" value="3"/>
</dbReference>
<dbReference type="EMBL" id="LFMY01000009">
    <property type="protein sequence ID" value="OKL58395.1"/>
    <property type="molecule type" value="Genomic_DNA"/>
</dbReference>
<keyword evidence="4 6" id="KW-0862">Zinc</keyword>
<organism evidence="10 11">
    <name type="scientific">Talaromyces atroroseus</name>
    <dbReference type="NCBI Taxonomy" id="1441469"/>
    <lineage>
        <taxon>Eukaryota</taxon>
        <taxon>Fungi</taxon>
        <taxon>Dikarya</taxon>
        <taxon>Ascomycota</taxon>
        <taxon>Pezizomycotina</taxon>
        <taxon>Eurotiomycetes</taxon>
        <taxon>Eurotiomycetidae</taxon>
        <taxon>Eurotiales</taxon>
        <taxon>Trichocomaceae</taxon>
        <taxon>Talaromyces</taxon>
        <taxon>Talaromyces sect. Trachyspermi</taxon>
    </lineage>
</organism>
<dbReference type="GO" id="GO:0051285">
    <property type="term" value="C:cell cortex of cell tip"/>
    <property type="evidence" value="ECO:0007669"/>
    <property type="project" value="EnsemblFungi"/>
</dbReference>
<evidence type="ECO:0000313" key="10">
    <source>
        <dbReference type="EMBL" id="OKL58395.1"/>
    </source>
</evidence>
<evidence type="ECO:0000256" key="5">
    <source>
        <dbReference type="ARBA" id="ARBA00023242"/>
    </source>
</evidence>
<dbReference type="PROSITE" id="PS50238">
    <property type="entry name" value="RHOGAP"/>
    <property type="match status" value="1"/>
</dbReference>
<sequence>MAPDRTLPDILMPGNGGSGSPRPWGSGAGTNSQNPSPISPIDGHLPFERAPPGSTPLAVAAPAPVYQPDNRVGRRQDVNPAEPLDQETIDKRDIPAPRERSRTKNRTTHTCNKCGDPLTGQFVRALGGTFHLECFKCNDCGEIVASKFFPVDAEDGNGQYPLCETDYFRRLNLLCHDCGGALRGSYITALDRKYHIEHFTCSVCPTVFGAQDSYYEHEGNVYCHYHYSTQFAQRCNGCHTAILKQFVEIFRNGQNQHWHPECYMIHKFWNVRLAPAGQLLDRPELDGEATDSDREKVRQEEDLMEEKVYKIWSILSTFEESSAACISEMLLHVSNGAYVDGVLVAKSFISHVEILFAAIDMLALKLKEQEMKDLSYAREAKLLCKKIVAFFSLLSKTQETGVRKLGVTQELLSLVTGLAHYLKLLIRIGLQGALKLERERNTSEALFKFLDHLENRLQDLKASEEGPPDLMAGVAALADQFSDCCAACKDPIDDACIILNDKRWHIKPPHLVCSSCQKDLTVDLPDGVWSEKEQRPFCRNCALHKGRVPDAQDGFEHVTKLVQYVFLLQVALARLLSVLRSSGTIPHSTDDPNLNDYDANEGHRVETAGGGLTAGAGPRATNTRSQSFTGSSKNEESSLEQTVGEMRRLRSIRNERTLSTTYKKARASRIIDGPEGRSVRPGSSGGEGIDPRNPGFQIIEEKDVNGEPVNELHFGHQDALTLDDIPRIVAAEQAKEQRPNASKYAGTNLINSDDYQTKYSPGHRREVSGGPDQLQVDVTGLKAKKYFSELSALEYFIVRHVAVLSMEPLLEGHFNLEELLSLIESRKPTIWNIFGRAFNKEGKKVGKKKGVFGVSLDYLVEKEGAESTHGVGPGALRIPALIDDAVSAMRQMDMSVEGVFRKNGNIRRLKELADLIDNKYEQVDLNRESPVQVAALVKKFLREMPDPLLTFKLQRLFIISQNILNSHTATEISDPEKQKRVLHLTCCLLPKAHRDTMEVLFAFLSWAASFSHVDEESGSKMDIHNLATVMTPNILYSNTKTASMDESFLAIEAVTSLIAYNDVMCEVPDDLQSILNDTSFFKDSADITTKEILKRYGDFGKGVVAQRVTPNIEQGGSGSTRGSNTPISARIENDPSQAAAWQMQSSVRHVQAPGGPAYAAMPTNYQGGNDFGPPPEQYRARSASAGSQRPTPSDSEQLPYRPSPGTGPMGVAG</sequence>
<dbReference type="GO" id="GO:0032956">
    <property type="term" value="P:regulation of actin cytoskeleton organization"/>
    <property type="evidence" value="ECO:0007669"/>
    <property type="project" value="EnsemblFungi"/>
</dbReference>
<dbReference type="GO" id="GO:1903338">
    <property type="term" value="P:regulation of cell wall organization or biogenesis"/>
    <property type="evidence" value="ECO:0007669"/>
    <property type="project" value="EnsemblFungi"/>
</dbReference>
<dbReference type="FunFam" id="2.10.110.10:FF:000112">
    <property type="entry name" value="Rho GTPase activator (Lrg11)"/>
    <property type="match status" value="1"/>
</dbReference>
<evidence type="ECO:0000256" key="7">
    <source>
        <dbReference type="SAM" id="MobiDB-lite"/>
    </source>
</evidence>
<dbReference type="GO" id="GO:0000935">
    <property type="term" value="C:division septum"/>
    <property type="evidence" value="ECO:0007669"/>
    <property type="project" value="EnsemblFungi"/>
</dbReference>
<dbReference type="PANTHER" id="PTHR24215">
    <property type="entry name" value="RHO-GTPASE-ACTIVATING PROTEIN LRG1"/>
    <property type="match status" value="1"/>
</dbReference>
<comment type="caution">
    <text evidence="10">The sequence shown here is derived from an EMBL/GenBank/DDBJ whole genome shotgun (WGS) entry which is preliminary data.</text>
</comment>
<dbReference type="AlphaFoldDB" id="A0A225AVD4"/>
<feature type="compositionally biased region" description="Basic and acidic residues" evidence="7">
    <location>
        <begin position="88"/>
        <end position="102"/>
    </location>
</feature>
<feature type="region of interest" description="Disordered" evidence="7">
    <location>
        <begin position="1152"/>
        <end position="1213"/>
    </location>
</feature>
<evidence type="ECO:0000256" key="4">
    <source>
        <dbReference type="ARBA" id="ARBA00022833"/>
    </source>
</evidence>
<dbReference type="GO" id="GO:0007165">
    <property type="term" value="P:signal transduction"/>
    <property type="evidence" value="ECO:0007669"/>
    <property type="project" value="InterPro"/>
</dbReference>
<dbReference type="SMART" id="SM00132">
    <property type="entry name" value="LIM"/>
    <property type="match status" value="3"/>
</dbReference>
<feature type="domain" description="LIM zinc-binding" evidence="8">
    <location>
        <begin position="173"/>
        <end position="233"/>
    </location>
</feature>
<feature type="region of interest" description="Disordered" evidence="7">
    <location>
        <begin position="1110"/>
        <end position="1130"/>
    </location>
</feature>
<dbReference type="GO" id="GO:0005634">
    <property type="term" value="C:nucleus"/>
    <property type="evidence" value="ECO:0007669"/>
    <property type="project" value="UniProtKB-SubCell"/>
</dbReference>
<dbReference type="SUPFAM" id="SSF48350">
    <property type="entry name" value="GTPase activation domain, GAP"/>
    <property type="match status" value="1"/>
</dbReference>
<evidence type="ECO:0008006" key="12">
    <source>
        <dbReference type="Google" id="ProtNLM"/>
    </source>
</evidence>
<feature type="region of interest" description="Disordered" evidence="7">
    <location>
        <begin position="1"/>
        <end position="108"/>
    </location>
</feature>
<dbReference type="Gene3D" id="2.10.110.10">
    <property type="entry name" value="Cysteine Rich Protein"/>
    <property type="match status" value="4"/>
</dbReference>
<dbReference type="InterPro" id="IPR001781">
    <property type="entry name" value="Znf_LIM"/>
</dbReference>
<evidence type="ECO:0000313" key="11">
    <source>
        <dbReference type="Proteomes" id="UP000214365"/>
    </source>
</evidence>
<dbReference type="GO" id="GO:0046872">
    <property type="term" value="F:metal ion binding"/>
    <property type="evidence" value="ECO:0007669"/>
    <property type="project" value="UniProtKB-KW"/>
</dbReference>
<evidence type="ECO:0000259" key="8">
    <source>
        <dbReference type="PROSITE" id="PS50023"/>
    </source>
</evidence>
<protein>
    <recommendedName>
        <fullName evidence="12">Rho-type GTPase-activating protein 1</fullName>
    </recommendedName>
</protein>
<dbReference type="CDD" id="cd04397">
    <property type="entry name" value="RhoGAP_fLRG1"/>
    <property type="match status" value="1"/>
</dbReference>
<dbReference type="InterPro" id="IPR008936">
    <property type="entry name" value="Rho_GTPase_activation_prot"/>
</dbReference>
<keyword evidence="11" id="KW-1185">Reference proteome</keyword>
<dbReference type="GO" id="GO:0030036">
    <property type="term" value="P:actin cytoskeleton organization"/>
    <property type="evidence" value="ECO:0007669"/>
    <property type="project" value="TreeGrafter"/>
</dbReference>
<dbReference type="PROSITE" id="PS50023">
    <property type="entry name" value="LIM_DOMAIN_2"/>
    <property type="match status" value="2"/>
</dbReference>
<dbReference type="CDD" id="cd09391">
    <property type="entry name" value="LIM1_Lrg1p_like"/>
    <property type="match status" value="1"/>
</dbReference>
<proteinExistence type="predicted"/>
<dbReference type="RefSeq" id="XP_020118516.1">
    <property type="nucleotide sequence ID" value="XM_020268589.1"/>
</dbReference>